<dbReference type="EC" id="1.-.-.-" evidence="1"/>
<keyword evidence="1" id="KW-0560">Oxidoreductase</keyword>
<dbReference type="Proteomes" id="UP000078465">
    <property type="component" value="Plasmid unnamed3"/>
</dbReference>
<evidence type="ECO:0000313" key="2">
    <source>
        <dbReference type="Proteomes" id="UP000078465"/>
    </source>
</evidence>
<sequence>MTHSQTVLLLTGSLRRPSHSCGLCHSVADALGNFGMAVTIFDQREVTLPLHDSVWHKTPEQNPDTGVRKLVQLAEQADAFVLASPIYHNGPSGVLKNALDHLAIKHFAYKPVGLISHGGNRTSQAVDQMRIWVRGLLGHAITTQICTQNGDFEPGGTDDPRISNPDISARTEKFCRELSVMAKTLAIARSALIV</sequence>
<accession>A0ACD5EFQ1</accession>
<geneLocation type="plasmid" evidence="1 2">
    <name>unnamed3</name>
</geneLocation>
<evidence type="ECO:0000313" key="1">
    <source>
        <dbReference type="EMBL" id="XKM37951.1"/>
    </source>
</evidence>
<reference evidence="1" key="1">
    <citation type="submission" date="2024-10" db="EMBL/GenBank/DDBJ databases">
        <title>Strain of Rhizobium-related bacteria isolated fromm roots of Vavilovia formosa.</title>
        <authorList>
            <person name="Kimeklis A."/>
            <person name="Afonin A."/>
        </authorList>
    </citation>
    <scope>NUCLEOTIDE SEQUENCE</scope>
    <source>
        <strain evidence="1">Vaf-46</strain>
    </source>
</reference>
<proteinExistence type="predicted"/>
<gene>
    <name evidence="1" type="ORF">A4U53_001970</name>
</gene>
<keyword evidence="1" id="KW-0614">Plasmid</keyword>
<organism evidence="1 2">
    <name type="scientific">Rhizobium ruizarguesonis</name>
    <dbReference type="NCBI Taxonomy" id="2081791"/>
    <lineage>
        <taxon>Bacteria</taxon>
        <taxon>Pseudomonadati</taxon>
        <taxon>Pseudomonadota</taxon>
        <taxon>Alphaproteobacteria</taxon>
        <taxon>Hyphomicrobiales</taxon>
        <taxon>Rhizobiaceae</taxon>
        <taxon>Rhizobium/Agrobacterium group</taxon>
        <taxon>Rhizobium</taxon>
    </lineage>
</organism>
<protein>
    <submittedName>
        <fullName evidence="1">NADPH-dependent FMN reductase</fullName>
        <ecNumber evidence="1">1.-.-.-</ecNumber>
    </submittedName>
</protein>
<dbReference type="EMBL" id="CP171850">
    <property type="protein sequence ID" value="XKM37951.1"/>
    <property type="molecule type" value="Genomic_DNA"/>
</dbReference>
<name>A0ACD5EFQ1_9HYPH</name>